<dbReference type="SUPFAM" id="SSF53383">
    <property type="entry name" value="PLP-dependent transferases"/>
    <property type="match status" value="1"/>
</dbReference>
<dbReference type="Gene3D" id="3.40.640.10">
    <property type="entry name" value="Type I PLP-dependent aspartate aminotransferase-like (Major domain)"/>
    <property type="match status" value="1"/>
</dbReference>
<keyword evidence="7" id="KW-0032">Aminotransferase</keyword>
<sequence>MIDTTKFSLADFMKSEDKNIMELAKEFWEYKEDYVRRRHYQYRRVSITGSGPTMKIIDHYTGEIREMINLASNDYLNLTKHPRTIKAGIEALKKYGTGAGSVPLLGGTLDIHVELEKKIAKFKGCEDALIYTSGYGSNLGTISAILHEKDVAILDMYVHASIIDGCRNTNVEFFRHNNMDSLEKVLKKVKDKYNTKLVIVDGVYSMDGDIAPLDQIVEIAHAYGAFVMVDEAHATGVIGKNGRGTPEHCNVEGKVDIVAGTLSKALGAVGGFIATNKELVNYLHFYSRAYMFSTAPTPQATASLIEALNVIEEEPELRQRLWDNIRYFRENLLKLGFNIGNQQTAIFPIIIGDDYKVKEMCRELHEAGIYVNPVFYPAVPRRLSRIRISLTAGHTKEHLDRTLDVLQHLGKKYGII</sequence>
<dbReference type="Pfam" id="PF00155">
    <property type="entry name" value="Aminotran_1_2"/>
    <property type="match status" value="1"/>
</dbReference>
<name>A0A3T0D468_9FIRM</name>
<dbReference type="RefSeq" id="WP_127351318.1">
    <property type="nucleotide sequence ID" value="NZ_CP034791.1"/>
</dbReference>
<evidence type="ECO:0000256" key="5">
    <source>
        <dbReference type="RuleBase" id="RU003693"/>
    </source>
</evidence>
<keyword evidence="3 7" id="KW-0808">Transferase</keyword>
<comment type="similarity">
    <text evidence="5">Belongs to the class-II pyridoxal-phosphate-dependent aminotransferase family.</text>
</comment>
<dbReference type="Gene3D" id="3.90.1150.10">
    <property type="entry name" value="Aspartate Aminotransferase, domain 1"/>
    <property type="match status" value="1"/>
</dbReference>
<evidence type="ECO:0000259" key="6">
    <source>
        <dbReference type="Pfam" id="PF00155"/>
    </source>
</evidence>
<organism evidence="7 8">
    <name type="scientific">Caldicellulosiruptor changbaiensis</name>
    <dbReference type="NCBI Taxonomy" id="1222016"/>
    <lineage>
        <taxon>Bacteria</taxon>
        <taxon>Bacillati</taxon>
        <taxon>Bacillota</taxon>
        <taxon>Bacillota incertae sedis</taxon>
        <taxon>Caldicellulosiruptorales</taxon>
        <taxon>Caldicellulosiruptoraceae</taxon>
        <taxon>Caldicellulosiruptor</taxon>
    </lineage>
</organism>
<accession>A0A3T0D468</accession>
<gene>
    <name evidence="7" type="ORF">ELD05_03105</name>
</gene>
<dbReference type="InterPro" id="IPR050087">
    <property type="entry name" value="AON_synthase_class-II"/>
</dbReference>
<dbReference type="InterPro" id="IPR004839">
    <property type="entry name" value="Aminotransferase_I/II_large"/>
</dbReference>
<evidence type="ECO:0000313" key="7">
    <source>
        <dbReference type="EMBL" id="AZT89723.1"/>
    </source>
</evidence>
<dbReference type="GO" id="GO:0008483">
    <property type="term" value="F:transaminase activity"/>
    <property type="evidence" value="ECO:0007669"/>
    <property type="project" value="UniProtKB-KW"/>
</dbReference>
<dbReference type="EMBL" id="CP034791">
    <property type="protein sequence ID" value="AZT89723.1"/>
    <property type="molecule type" value="Genomic_DNA"/>
</dbReference>
<dbReference type="KEGG" id="ccha:ELD05_03105"/>
<evidence type="ECO:0000313" key="8">
    <source>
        <dbReference type="Proteomes" id="UP000282930"/>
    </source>
</evidence>
<dbReference type="InterPro" id="IPR015424">
    <property type="entry name" value="PyrdxlP-dep_Trfase"/>
</dbReference>
<dbReference type="Proteomes" id="UP000282930">
    <property type="component" value="Chromosome"/>
</dbReference>
<comment type="subunit">
    <text evidence="2">Homodimer.</text>
</comment>
<proteinExistence type="inferred from homology"/>
<dbReference type="AlphaFoldDB" id="A0A3T0D468"/>
<dbReference type="GO" id="GO:0030170">
    <property type="term" value="F:pyridoxal phosphate binding"/>
    <property type="evidence" value="ECO:0007669"/>
    <property type="project" value="InterPro"/>
</dbReference>
<evidence type="ECO:0000256" key="1">
    <source>
        <dbReference type="ARBA" id="ARBA00001933"/>
    </source>
</evidence>
<evidence type="ECO:0000256" key="3">
    <source>
        <dbReference type="ARBA" id="ARBA00022679"/>
    </source>
</evidence>
<dbReference type="PANTHER" id="PTHR13693">
    <property type="entry name" value="CLASS II AMINOTRANSFERASE/8-AMINO-7-OXONONANOATE SYNTHASE"/>
    <property type="match status" value="1"/>
</dbReference>
<keyword evidence="4 5" id="KW-0663">Pyridoxal phosphate</keyword>
<protein>
    <submittedName>
        <fullName evidence="7">Aminotransferase class I/II-fold pyridoxal phosphate-dependent enzyme</fullName>
    </submittedName>
</protein>
<dbReference type="PROSITE" id="PS00599">
    <property type="entry name" value="AA_TRANSFER_CLASS_2"/>
    <property type="match status" value="1"/>
</dbReference>
<evidence type="ECO:0000256" key="4">
    <source>
        <dbReference type="ARBA" id="ARBA00022898"/>
    </source>
</evidence>
<comment type="cofactor">
    <cofactor evidence="1 5">
        <name>pyridoxal 5'-phosphate</name>
        <dbReference type="ChEBI" id="CHEBI:597326"/>
    </cofactor>
</comment>
<keyword evidence="8" id="KW-1185">Reference proteome</keyword>
<feature type="domain" description="Aminotransferase class I/classII large" evidence="6">
    <location>
        <begin position="66"/>
        <end position="405"/>
    </location>
</feature>
<dbReference type="CDD" id="cd06454">
    <property type="entry name" value="KBL_like"/>
    <property type="match status" value="1"/>
</dbReference>
<dbReference type="InterPro" id="IPR015421">
    <property type="entry name" value="PyrdxlP-dep_Trfase_major"/>
</dbReference>
<dbReference type="InterPro" id="IPR015422">
    <property type="entry name" value="PyrdxlP-dep_Trfase_small"/>
</dbReference>
<evidence type="ECO:0000256" key="2">
    <source>
        <dbReference type="ARBA" id="ARBA00011738"/>
    </source>
</evidence>
<dbReference type="InterPro" id="IPR001917">
    <property type="entry name" value="Aminotrans_II_pyridoxalP_BS"/>
</dbReference>
<reference evidence="7 8" key="1">
    <citation type="submission" date="2018-12" db="EMBL/GenBank/DDBJ databases">
        <title>Genome sequence from the cellulolytic species, Caldicellulosiruptor changbaiensis.</title>
        <authorList>
            <person name="Blumer-Schuette S.E."/>
            <person name="Mendoza C."/>
        </authorList>
    </citation>
    <scope>NUCLEOTIDE SEQUENCE [LARGE SCALE GENOMIC DNA]</scope>
    <source>
        <strain evidence="7 8">CBS-Z</strain>
    </source>
</reference>